<evidence type="ECO:0000256" key="4">
    <source>
        <dbReference type="ARBA" id="ARBA00022729"/>
    </source>
</evidence>
<evidence type="ECO:0000313" key="8">
    <source>
        <dbReference type="EMBL" id="UMM40973.1"/>
    </source>
</evidence>
<sequence>MHTPIFYLLALLPVALASYCGQSAIPYTFQVLRSGFPVLGCARPKCFGWTANGTRAGETAQFYRVAGKDDGYLRRSDQFIKNPSKNPNFVPQLAICTDEYKSNTCEEGEWVGGLSPQSDPFTDKLEMKCCSYQVLINSQDRGNAVVKQGQLVVGGEVLDDGKLVAFDYISNLSKTVSKNGTVVYVATIKRMPCFDEEQTETKKQENTIVEAAAAVEPPATSTTATQQPAATVPQVQGTQTLNIQPYAPQQPQALPKNSVPTATYGQFSQQAYGVAPNGQYSGYPQYAQPQAQPQQQQQQQPQPQYYQDPFAAMIQQQQAALQQQQALANQQFQQQQQQQQQQMAFAPLPPFPQPMMFQQPQIVQVAAPGTAGAAGATSPQVVATGAAAGAAPAAAPQVVAGVPAAQMPLAVLPVQMTSTMAPMTLPKLEDLPKLQIPSVEDVEQVIPPVQRAILTSVAKFFGVL</sequence>
<evidence type="ECO:0000313" key="7">
    <source>
        <dbReference type="EMBL" id="ULT81663.1"/>
    </source>
</evidence>
<evidence type="ECO:0000256" key="1">
    <source>
        <dbReference type="ARBA" id="ARBA00004613"/>
    </source>
</evidence>
<dbReference type="EMBL" id="CP092625">
    <property type="protein sequence ID" value="UMM40973.1"/>
    <property type="molecule type" value="Genomic_DNA"/>
</dbReference>
<dbReference type="GO" id="GO:0005576">
    <property type="term" value="C:extracellular region"/>
    <property type="evidence" value="ECO:0007669"/>
    <property type="project" value="UniProtKB-SubCell"/>
</dbReference>
<dbReference type="OMA" id="CFGWTAN"/>
<dbReference type="Proteomes" id="UP000829354">
    <property type="component" value="Chromosome X"/>
</dbReference>
<comment type="subcellular location">
    <subcellularLocation>
        <location evidence="1">Secreted</location>
    </subcellularLocation>
</comment>
<proteinExistence type="predicted"/>
<dbReference type="EMBL" id="CP090896">
    <property type="protein sequence ID" value="ULT81663.1"/>
    <property type="molecule type" value="Genomic_DNA"/>
</dbReference>
<dbReference type="PANTHER" id="PTHR46706:SF12">
    <property type="entry name" value="PROTEIN QUA-1-RELATED"/>
    <property type="match status" value="1"/>
</dbReference>
<dbReference type="AlphaFoldDB" id="A0AAE8ZT43"/>
<name>A0AAE8ZT43_CAEBR</name>
<feature type="compositionally biased region" description="Low complexity" evidence="5">
    <location>
        <begin position="283"/>
        <end position="304"/>
    </location>
</feature>
<gene>
    <name evidence="7" type="ORF">L3Y34_011564</name>
    <name evidence="8" type="ORF">L5515_017445</name>
</gene>
<protein>
    <submittedName>
        <fullName evidence="7">Uncharacterized protein</fullName>
    </submittedName>
</protein>
<evidence type="ECO:0000256" key="6">
    <source>
        <dbReference type="SAM" id="SignalP"/>
    </source>
</evidence>
<feature type="chain" id="PRO_5044706504" evidence="6">
    <location>
        <begin position="18"/>
        <end position="464"/>
    </location>
</feature>
<keyword evidence="2" id="KW-0217">Developmental protein</keyword>
<evidence type="ECO:0000256" key="5">
    <source>
        <dbReference type="SAM" id="MobiDB-lite"/>
    </source>
</evidence>
<reference evidence="7 9" key="2">
    <citation type="submission" date="2022-05" db="EMBL/GenBank/DDBJ databases">
        <title>Chromosome-level reference genomes for two strains of Caenorhabditis briggsae: an improved platform for comparative genomics.</title>
        <authorList>
            <person name="Stevens L."/>
            <person name="Andersen E.C."/>
        </authorList>
    </citation>
    <scope>NUCLEOTIDE SEQUENCE [LARGE SCALE GENOMIC DNA]</scope>
    <source>
        <strain evidence="7">QX1410_ONT</strain>
        <tissue evidence="7">Whole-organism</tissue>
    </source>
</reference>
<dbReference type="Proteomes" id="UP000827892">
    <property type="component" value="Chromosome X"/>
</dbReference>
<accession>A0AAE8ZT43</accession>
<evidence type="ECO:0000313" key="10">
    <source>
        <dbReference type="Proteomes" id="UP000829354"/>
    </source>
</evidence>
<keyword evidence="10" id="KW-1185">Reference proteome</keyword>
<keyword evidence="4 6" id="KW-0732">Signal</keyword>
<organism evidence="7 9">
    <name type="scientific">Caenorhabditis briggsae</name>
    <dbReference type="NCBI Taxonomy" id="6238"/>
    <lineage>
        <taxon>Eukaryota</taxon>
        <taxon>Metazoa</taxon>
        <taxon>Ecdysozoa</taxon>
        <taxon>Nematoda</taxon>
        <taxon>Chromadorea</taxon>
        <taxon>Rhabditida</taxon>
        <taxon>Rhabditina</taxon>
        <taxon>Rhabditomorpha</taxon>
        <taxon>Rhabditoidea</taxon>
        <taxon>Rhabditidae</taxon>
        <taxon>Peloderinae</taxon>
        <taxon>Caenorhabditis</taxon>
    </lineage>
</organism>
<evidence type="ECO:0000313" key="9">
    <source>
        <dbReference type="Proteomes" id="UP000827892"/>
    </source>
</evidence>
<evidence type="ECO:0000256" key="2">
    <source>
        <dbReference type="ARBA" id="ARBA00022473"/>
    </source>
</evidence>
<evidence type="ECO:0000256" key="3">
    <source>
        <dbReference type="ARBA" id="ARBA00022525"/>
    </source>
</evidence>
<dbReference type="InterPro" id="IPR052140">
    <property type="entry name" value="Dev_Signal_Hedgehog-like"/>
</dbReference>
<feature type="region of interest" description="Disordered" evidence="5">
    <location>
        <begin position="278"/>
        <end position="304"/>
    </location>
</feature>
<dbReference type="PANTHER" id="PTHR46706">
    <property type="entry name" value="PROTEIN QUA-1-RELATED"/>
    <property type="match status" value="1"/>
</dbReference>
<feature type="signal peptide" evidence="6">
    <location>
        <begin position="1"/>
        <end position="17"/>
    </location>
</feature>
<keyword evidence="3" id="KW-0964">Secreted</keyword>
<reference evidence="8 10" key="1">
    <citation type="submission" date="2022-04" db="EMBL/GenBank/DDBJ databases">
        <title>Chromosome-level reference genomes for two strains of Caenorhabditis briggsae: an improved platform for comparative genomics.</title>
        <authorList>
            <person name="Stevens L."/>
            <person name="Andersen E."/>
        </authorList>
    </citation>
    <scope>NUCLEOTIDE SEQUENCE [LARGE SCALE GENOMIC DNA]</scope>
    <source>
        <strain evidence="8">VX34</strain>
        <tissue evidence="8">Whole-organism</tissue>
    </source>
</reference>